<sequence length="577" mass="63495">MSNIASSLENIVEQDSRKTTWRAIFRWSVLLITTGCLALSIVSIVQIGNLKIPSVGDLADEVVTPLKTTLSDTLRNPINQINDIFRIVALDIPLQVTSIQKDLASQFNMLIDSLNAIKLGNGTNPITPTSDKEYAGGIGNPVFTVDAGGSIGFKQFSLIEHPSFIAGPTTTRGCTRIPTFHMSESHWCYSHNIIAAGCQDASASSMYISMGVLHVSSSGTPIFLTTASELIDDGVNRKSCSIVATQFGCDILCSIVTEKEGDDYWSDTPTPMRHGRFSFNGSFVEAELPVSSMFSSFSANYPAVGSGEIVKNRILFPIYGGIKQTSPEFTELVKYGLFVSTPTTVCQSSWTYDQVKAAYRPDYISGRFWAQVILSCALDAVDLSSCIVKIMNSSTVMMAAEGRIIRIGIDYFYYQRSSSWWPLAFVTKLDPQELADTNSIWLTNSIPIPQSKFPRPSYSENYCTKPAVCPATCVTGVYSDIWPLTSSSSLPSIIWIGQYLDAPVGRTYPRFGIANQSHWYLQEDILPTSTASAYSTTTCFKNTARNRVFCVTIAEFADGLFGEYRITPQLYELVRNN</sequence>
<evidence type="ECO:0000256" key="13">
    <source>
        <dbReference type="ARBA" id="ARBA00022801"/>
    </source>
</evidence>
<dbReference type="CDD" id="cd15469">
    <property type="entry name" value="HN"/>
    <property type="match status" value="1"/>
</dbReference>
<comment type="similarity">
    <text evidence="6 26">Belongs to the paramyxoviruses hemagglutinin-neuraminidase family.</text>
</comment>
<keyword evidence="13" id="KW-0378">Hydrolase</keyword>
<proteinExistence type="inferred from homology"/>
<feature type="disulfide bond" evidence="25">
    <location>
        <begin position="188"/>
        <end position="249"/>
    </location>
</feature>
<feature type="disulfide bond" evidence="25">
    <location>
        <begin position="539"/>
        <end position="550"/>
    </location>
</feature>
<comment type="function">
    <text evidence="2">Neuraminidase activity ensures the efficient spread of the virus by dissociating the mature virions from the neuraminic acid containing glycoproteins.</text>
</comment>
<evidence type="ECO:0000256" key="18">
    <source>
        <dbReference type="ARBA" id="ARBA00022968"/>
    </source>
</evidence>
<feature type="glycosylation site" description="N-linked (GlcNAc...) asparagine; by host" evidence="24">
    <location>
        <position position="280"/>
    </location>
</feature>
<evidence type="ECO:0000256" key="22">
    <source>
        <dbReference type="ARBA" id="ARBA00023296"/>
    </source>
</evidence>
<keyword evidence="14" id="KW-1161">Viral attachment to host cell</keyword>
<evidence type="ECO:0000256" key="15">
    <source>
        <dbReference type="ARBA" id="ARBA00022844"/>
    </source>
</evidence>
<evidence type="ECO:0000256" key="27">
    <source>
        <dbReference type="SAM" id="Phobius"/>
    </source>
</evidence>
<evidence type="ECO:0000256" key="8">
    <source>
        <dbReference type="ARBA" id="ARBA00020643"/>
    </source>
</evidence>
<evidence type="ECO:0000256" key="16">
    <source>
        <dbReference type="ARBA" id="ARBA00022870"/>
    </source>
</evidence>
<evidence type="ECO:0000256" key="1">
    <source>
        <dbReference type="ARBA" id="ARBA00000427"/>
    </source>
</evidence>
<dbReference type="PIRSF" id="PIRSF001072">
    <property type="entry name" value="Hemagglut-neuramid_paramyxoV"/>
    <property type="match status" value="1"/>
</dbReference>
<evidence type="ECO:0000256" key="3">
    <source>
        <dbReference type="ARBA" id="ARBA00003736"/>
    </source>
</evidence>
<evidence type="ECO:0000256" key="11">
    <source>
        <dbReference type="ARBA" id="ARBA00022581"/>
    </source>
</evidence>
<feature type="disulfide bond" evidence="25">
    <location>
        <begin position="174"/>
        <end position="198"/>
    </location>
</feature>
<comment type="function">
    <text evidence="3">Mediates the viral entry into the host cell together with fusion/F protein. Attaches the virus to sialic acid-containing cell receptors and thereby initiates infection. Binding of HN protein to the receptor induces a conformational change that allows the F protein to trigger virion/cell membranes fusion.</text>
</comment>
<dbReference type="InterPro" id="IPR000665">
    <property type="entry name" value="Hemagglutn/HN"/>
</dbReference>
<comment type="subunit">
    <text evidence="23">Homotetramer; composed of disulfide-linked homodimers. Interacts with F protein trimer. Interacts with host CG-1B; this interaction inhibits viral adsorption and replication rather than internalization.</text>
</comment>
<feature type="transmembrane region" description="Helical" evidence="27">
    <location>
        <begin position="24"/>
        <end position="45"/>
    </location>
</feature>
<dbReference type="GO" id="GO:0046789">
    <property type="term" value="F:host cell surface receptor binding"/>
    <property type="evidence" value="ECO:0007669"/>
    <property type="project" value="InterPro"/>
</dbReference>
<dbReference type="EC" id="3.2.1.18" evidence="7"/>
<reference evidence="28" key="1">
    <citation type="journal article" date="2017" name="Arch. Virol.">
        <title>Next-generation sequencing of five new avian paramyxoviruses 8 isolates from Kazakhstan indicates a low genetic evolution rate over four decades.</title>
        <authorList>
            <person name="Fereidouni S."/>
            <person name="Jenckel M."/>
            <person name="Seidalina A."/>
            <person name="Karamendin K."/>
            <person name="Beer M."/>
            <person name="Starick E."/>
            <person name="Asanova S."/>
            <person name="Kasymbekov E."/>
            <person name="Sayatov M."/>
            <person name="Kydyrmanov A."/>
        </authorList>
    </citation>
    <scope>NUCLEOTIDE SEQUENCE</scope>
    <source>
        <strain evidence="28">APMV-8/White fronted Goose/Kazakhstan/62/2013</strain>
    </source>
</reference>
<accession>A0A2D1VNT2</accession>
<dbReference type="GO" id="GO:0004308">
    <property type="term" value="F:exo-alpha-sialidase activity"/>
    <property type="evidence" value="ECO:0007669"/>
    <property type="project" value="UniProtKB-EC"/>
</dbReference>
<dbReference type="Gene3D" id="2.120.10.10">
    <property type="match status" value="1"/>
</dbReference>
<evidence type="ECO:0000256" key="26">
    <source>
        <dbReference type="RuleBase" id="RU004216"/>
    </source>
</evidence>
<keyword evidence="18" id="KW-0735">Signal-anchor</keyword>
<dbReference type="InterPro" id="IPR036278">
    <property type="entry name" value="Sialidase_sf"/>
</dbReference>
<evidence type="ECO:0000256" key="19">
    <source>
        <dbReference type="ARBA" id="ARBA00022989"/>
    </source>
</evidence>
<keyword evidence="10 26" id="KW-0348">Hemagglutinin</keyword>
<feature type="disulfide bond" evidence="25">
    <location>
        <begin position="463"/>
        <end position="473"/>
    </location>
</feature>
<evidence type="ECO:0000256" key="14">
    <source>
        <dbReference type="ARBA" id="ARBA00022804"/>
    </source>
</evidence>
<evidence type="ECO:0000256" key="12">
    <source>
        <dbReference type="ARBA" id="ARBA00022692"/>
    </source>
</evidence>
<comment type="catalytic activity">
    <reaction evidence="1">
        <text>Hydrolysis of alpha-(2-&gt;3)-, alpha-(2-&gt;6)-, alpha-(2-&gt;8)- glycosidic linkages of terminal sialic acid residues in oligosaccharides, glycoproteins, glycolipids, colominic acid and synthetic substrates.</text>
        <dbReference type="EC" id="3.2.1.18"/>
    </reaction>
</comment>
<dbReference type="GO" id="GO:0055036">
    <property type="term" value="C:virion membrane"/>
    <property type="evidence" value="ECO:0007669"/>
    <property type="project" value="UniProtKB-SubCell"/>
</dbReference>
<evidence type="ECO:0000256" key="25">
    <source>
        <dbReference type="PIRSR" id="PIRSR001072-2"/>
    </source>
</evidence>
<dbReference type="Pfam" id="PF00423">
    <property type="entry name" value="HN"/>
    <property type="match status" value="1"/>
</dbReference>
<evidence type="ECO:0000256" key="2">
    <source>
        <dbReference type="ARBA" id="ARBA00003028"/>
    </source>
</evidence>
<keyword evidence="22" id="KW-1160">Virus entry into host cell</keyword>
<comment type="subcellular location">
    <subcellularLocation>
        <location evidence="5">Host cell membrane</location>
        <topology evidence="5">Single-pass type II membrane protein</topology>
    </subcellularLocation>
    <subcellularLocation>
        <location evidence="4">Virion membrane</location>
        <topology evidence="4">Single-pass type II membrane protein</topology>
    </subcellularLocation>
</comment>
<keyword evidence="11" id="KW-0945">Host-virus interaction</keyword>
<name>A0A2D1VNT2_9MONO</name>
<evidence type="ECO:0000256" key="4">
    <source>
        <dbReference type="ARBA" id="ARBA00004208"/>
    </source>
</evidence>
<feature type="glycosylation site" description="N-linked (GlcNAc...) asparagine; by host" evidence="24">
    <location>
        <position position="515"/>
    </location>
</feature>
<dbReference type="InterPro" id="IPR016285">
    <property type="entry name" value="Hemagglutn-neuramid"/>
</dbReference>
<keyword evidence="9" id="KW-1032">Host cell membrane</keyword>
<evidence type="ECO:0000256" key="5">
    <source>
        <dbReference type="ARBA" id="ARBA00004336"/>
    </source>
</evidence>
<feature type="disulfide bond" evidence="25">
    <location>
        <begin position="240"/>
        <end position="253"/>
    </location>
</feature>
<evidence type="ECO:0000256" key="7">
    <source>
        <dbReference type="ARBA" id="ARBA00012733"/>
    </source>
</evidence>
<evidence type="ECO:0000256" key="20">
    <source>
        <dbReference type="ARBA" id="ARBA00023136"/>
    </source>
</evidence>
<protein>
    <recommendedName>
        <fullName evidence="8">Hemagglutinin-neuraminidase</fullName>
        <ecNumber evidence="7">3.2.1.18</ecNumber>
    </recommendedName>
</protein>
<keyword evidence="16" id="KW-1043">Host membrane</keyword>
<evidence type="ECO:0000256" key="10">
    <source>
        <dbReference type="ARBA" id="ARBA00022546"/>
    </source>
</evidence>
<evidence type="ECO:0000256" key="21">
    <source>
        <dbReference type="ARBA" id="ARBA00023180"/>
    </source>
</evidence>
<evidence type="ECO:0000256" key="17">
    <source>
        <dbReference type="ARBA" id="ARBA00022879"/>
    </source>
</evidence>
<evidence type="ECO:0000256" key="6">
    <source>
        <dbReference type="ARBA" id="ARBA00007701"/>
    </source>
</evidence>
<evidence type="ECO:0000256" key="9">
    <source>
        <dbReference type="ARBA" id="ARBA00022511"/>
    </source>
</evidence>
<keyword evidence="15" id="KW-0946">Virion</keyword>
<feature type="disulfide bond" evidence="25">
    <location>
        <begin position="376"/>
        <end position="386"/>
    </location>
</feature>
<evidence type="ECO:0000313" key="28">
    <source>
        <dbReference type="EMBL" id="ATP76297.1"/>
    </source>
</evidence>
<dbReference type="EMBL" id="MF448511">
    <property type="protein sequence ID" value="ATP76297.1"/>
    <property type="molecule type" value="Viral_cRNA"/>
</dbReference>
<keyword evidence="19 27" id="KW-1133">Transmembrane helix</keyword>
<dbReference type="GO" id="GO:0046718">
    <property type="term" value="P:symbiont entry into host cell"/>
    <property type="evidence" value="ECO:0007669"/>
    <property type="project" value="UniProtKB-KW"/>
</dbReference>
<dbReference type="GO" id="GO:0019062">
    <property type="term" value="P:virion attachment to host cell"/>
    <property type="evidence" value="ECO:0007669"/>
    <property type="project" value="UniProtKB-KW"/>
</dbReference>
<dbReference type="GO" id="GO:0020002">
    <property type="term" value="C:host cell plasma membrane"/>
    <property type="evidence" value="ECO:0007669"/>
    <property type="project" value="UniProtKB-SubCell"/>
</dbReference>
<keyword evidence="20 27" id="KW-0472">Membrane</keyword>
<evidence type="ECO:0000256" key="24">
    <source>
        <dbReference type="PIRSR" id="PIRSR001072-1"/>
    </source>
</evidence>
<organism evidence="28">
    <name type="scientific">avian paramyxovirus 8</name>
    <dbReference type="NCBI Taxonomy" id="2560318"/>
    <lineage>
        <taxon>Viruses</taxon>
        <taxon>Riboviria</taxon>
        <taxon>Orthornavirae</taxon>
        <taxon>Negarnaviricota</taxon>
        <taxon>Haploviricotina</taxon>
        <taxon>Monjiviricetes</taxon>
        <taxon>Mononegavirales</taxon>
        <taxon>Paramyxoviridae</taxon>
        <taxon>Avulavirinae</taxon>
        <taxon>Metaavulavirus</taxon>
        <taxon>Metaavulavirus delawarense</taxon>
    </lineage>
</organism>
<dbReference type="SUPFAM" id="SSF50939">
    <property type="entry name" value="Sialidases"/>
    <property type="match status" value="1"/>
</dbReference>
<keyword evidence="21" id="KW-0325">Glycoprotein</keyword>
<keyword evidence="12 27" id="KW-0812">Transmembrane</keyword>
<keyword evidence="25" id="KW-1015">Disulfide bond</keyword>
<keyword evidence="17 26" id="KW-0261">Viral envelope protein</keyword>
<dbReference type="GO" id="GO:0019031">
    <property type="term" value="C:viral envelope"/>
    <property type="evidence" value="ECO:0007669"/>
    <property type="project" value="UniProtKB-KW"/>
</dbReference>
<evidence type="ECO:0000256" key="23">
    <source>
        <dbReference type="ARBA" id="ARBA00066270"/>
    </source>
</evidence>